<evidence type="ECO:0000313" key="2">
    <source>
        <dbReference type="EMBL" id="KAK8394165.1"/>
    </source>
</evidence>
<organism evidence="2 3">
    <name type="scientific">Scylla paramamosain</name>
    <name type="common">Mud crab</name>
    <dbReference type="NCBI Taxonomy" id="85552"/>
    <lineage>
        <taxon>Eukaryota</taxon>
        <taxon>Metazoa</taxon>
        <taxon>Ecdysozoa</taxon>
        <taxon>Arthropoda</taxon>
        <taxon>Crustacea</taxon>
        <taxon>Multicrustacea</taxon>
        <taxon>Malacostraca</taxon>
        <taxon>Eumalacostraca</taxon>
        <taxon>Eucarida</taxon>
        <taxon>Decapoda</taxon>
        <taxon>Pleocyemata</taxon>
        <taxon>Brachyura</taxon>
        <taxon>Eubrachyura</taxon>
        <taxon>Portunoidea</taxon>
        <taxon>Portunidae</taxon>
        <taxon>Portuninae</taxon>
        <taxon>Scylla</taxon>
    </lineage>
</organism>
<feature type="region of interest" description="Disordered" evidence="1">
    <location>
        <begin position="1"/>
        <end position="20"/>
    </location>
</feature>
<dbReference type="AlphaFoldDB" id="A0AAW0U2F4"/>
<gene>
    <name evidence="2" type="ORF">O3P69_006392</name>
</gene>
<proteinExistence type="predicted"/>
<name>A0AAW0U2F4_SCYPA</name>
<reference evidence="2 3" key="1">
    <citation type="submission" date="2023-03" db="EMBL/GenBank/DDBJ databases">
        <title>High-quality genome of Scylla paramamosain provides insights in environmental adaptation.</title>
        <authorList>
            <person name="Zhang L."/>
        </authorList>
    </citation>
    <scope>NUCLEOTIDE SEQUENCE [LARGE SCALE GENOMIC DNA]</scope>
    <source>
        <strain evidence="2">LZ_2023a</strain>
        <tissue evidence="2">Muscle</tissue>
    </source>
</reference>
<dbReference type="EMBL" id="JARAKH010000019">
    <property type="protein sequence ID" value="KAK8394165.1"/>
    <property type="molecule type" value="Genomic_DNA"/>
</dbReference>
<evidence type="ECO:0000313" key="3">
    <source>
        <dbReference type="Proteomes" id="UP001487740"/>
    </source>
</evidence>
<comment type="caution">
    <text evidence="2">The sequence shown here is derived from an EMBL/GenBank/DDBJ whole genome shotgun (WGS) entry which is preliminary data.</text>
</comment>
<protein>
    <submittedName>
        <fullName evidence="2">Uncharacterized protein</fullName>
    </submittedName>
</protein>
<evidence type="ECO:0000256" key="1">
    <source>
        <dbReference type="SAM" id="MobiDB-lite"/>
    </source>
</evidence>
<sequence>MPAAPRLSQKTGRGEEHGRTQELSVAALGASRLQIVVREGVLRVAHSVFFACHCFAPGRPSLTFPNSSRVLMTGPA</sequence>
<accession>A0AAW0U2F4</accession>
<keyword evidence="3" id="KW-1185">Reference proteome</keyword>
<dbReference type="Proteomes" id="UP001487740">
    <property type="component" value="Unassembled WGS sequence"/>
</dbReference>